<dbReference type="RefSeq" id="WP_123860763.1">
    <property type="nucleotide sequence ID" value="NZ_CP033912.1"/>
</dbReference>
<accession>A0ABM7B8Y1</accession>
<proteinExistence type="predicted"/>
<evidence type="ECO:0000313" key="1">
    <source>
        <dbReference type="EMBL" id="AZA94845.1"/>
    </source>
</evidence>
<sequence length="203" mass="23117">MKYSLFLVLGNGGGVTFTNSNAIAVLQKYFSNPNNSVGSFFELIKQITSFKTQLEEADINPDGKFKFTDKNANKIIDSIREIKDLYFETESQVGKYLVSERLLDHNGLPATSATVMQQDGTFNIYFATKYIKTNLDFSFGIFHEFGHILNERGMSFSEWTNYIKSPAIFKEEISVWKNLNLPAGDPRSTTAIKFYENLLKKIK</sequence>
<gene>
    <name evidence="1" type="ORF">EG353_04385</name>
</gene>
<dbReference type="EMBL" id="CP033912">
    <property type="protein sequence ID" value="AZA94845.1"/>
    <property type="molecule type" value="Genomic_DNA"/>
</dbReference>
<organism evidence="1 2">
    <name type="scientific">Chryseobacterium shandongense</name>
    <dbReference type="NCBI Taxonomy" id="1493872"/>
    <lineage>
        <taxon>Bacteria</taxon>
        <taxon>Pseudomonadati</taxon>
        <taxon>Bacteroidota</taxon>
        <taxon>Flavobacteriia</taxon>
        <taxon>Flavobacteriales</taxon>
        <taxon>Weeksellaceae</taxon>
        <taxon>Chryseobacterium group</taxon>
        <taxon>Chryseobacterium</taxon>
    </lineage>
</organism>
<keyword evidence="2" id="KW-1185">Reference proteome</keyword>
<dbReference type="Proteomes" id="UP000281741">
    <property type="component" value="Chromosome"/>
</dbReference>
<name>A0ABM7B8Y1_9FLAO</name>
<reference evidence="1 2" key="1">
    <citation type="submission" date="2018-11" db="EMBL/GenBank/DDBJ databases">
        <title>Proposal to divide the Flavobacteriaceae and reorganize its genera based on Amino Acid Identity values calculated from whole genome sequences.</title>
        <authorList>
            <person name="Nicholson A.C."/>
            <person name="Gulvik C.A."/>
            <person name="Whitney A.M."/>
            <person name="Humrighouse B.W."/>
            <person name="Bell M."/>
            <person name="Holmes B."/>
            <person name="Steigerwalt A.G."/>
            <person name="Villarma A."/>
            <person name="Sheth M."/>
            <person name="Batra D."/>
            <person name="Pryor J."/>
            <person name="Bernardet J.-F."/>
            <person name="Hugo C."/>
            <person name="Kampfer P."/>
            <person name="Newman J."/>
            <person name="McQuiston J.R."/>
        </authorList>
    </citation>
    <scope>NUCLEOTIDE SEQUENCE [LARGE SCALE GENOMIC DNA]</scope>
    <source>
        <strain evidence="1 2">H5143</strain>
    </source>
</reference>
<evidence type="ECO:0000313" key="2">
    <source>
        <dbReference type="Proteomes" id="UP000281741"/>
    </source>
</evidence>
<protein>
    <submittedName>
        <fullName evidence="1">Uncharacterized protein</fullName>
    </submittedName>
</protein>